<feature type="transmembrane region" description="Helical" evidence="4">
    <location>
        <begin position="114"/>
        <end position="134"/>
    </location>
</feature>
<dbReference type="InterPro" id="IPR011701">
    <property type="entry name" value="MFS"/>
</dbReference>
<evidence type="ECO:0000256" key="4">
    <source>
        <dbReference type="SAM" id="Phobius"/>
    </source>
</evidence>
<accession>A0A7X1KAP5</accession>
<dbReference type="Proteomes" id="UP000520156">
    <property type="component" value="Unassembled WGS sequence"/>
</dbReference>
<feature type="transmembrane region" description="Helical" evidence="4">
    <location>
        <begin position="299"/>
        <end position="320"/>
    </location>
</feature>
<feature type="transmembrane region" description="Helical" evidence="4">
    <location>
        <begin position="179"/>
        <end position="199"/>
    </location>
</feature>
<feature type="transmembrane region" description="Helical" evidence="4">
    <location>
        <begin position="234"/>
        <end position="257"/>
    </location>
</feature>
<keyword evidence="7" id="KW-1185">Reference proteome</keyword>
<evidence type="ECO:0000256" key="3">
    <source>
        <dbReference type="ARBA" id="ARBA00023136"/>
    </source>
</evidence>
<feature type="transmembrane region" description="Helical" evidence="4">
    <location>
        <begin position="21"/>
        <end position="39"/>
    </location>
</feature>
<feature type="transmembrane region" description="Helical" evidence="4">
    <location>
        <begin position="269"/>
        <end position="292"/>
    </location>
</feature>
<evidence type="ECO:0000256" key="2">
    <source>
        <dbReference type="ARBA" id="ARBA00022989"/>
    </source>
</evidence>
<keyword evidence="1 4" id="KW-0812">Transmembrane</keyword>
<sequence length="416" mass="43252">MNDQTMPTAKAGALAEWRGHFMLPVAAACGYATSVIHIYGLGPYIQPMAESFGWSRTQVTAGVTIATLVQALMSVPVGLAVDRYGPRALGVVGVLLSAAAFAGIGTATGSPANWYLLWLLMALATLPVQATVWTSAVASRFTASRGLAFAVTLCGASVAQALFPYLGARLIAAFGWQRAMAWQAALWIALAFPLIWLFFRGAHDRPRGGGERQAARAAAPDTGMTFAQGLRSSVYARLFLTCLMLTFGMVALSIHFVPVLTARGATPTAAAGIASLIGLSSIIGRLGTGILIDRYPARLVGGGVFLLPALGTVVLLFSGASGPGPMLAAAVIGLTLGAEIDVVVYILTRYFGLRAFGALYGALLIALSLGTALGPLAAARVFDLTGRYDLFLWTTVGLMLASSAALLSLPREPATE</sequence>
<dbReference type="PROSITE" id="PS50850">
    <property type="entry name" value="MFS"/>
    <property type="match status" value="1"/>
</dbReference>
<dbReference type="InterPro" id="IPR020846">
    <property type="entry name" value="MFS_dom"/>
</dbReference>
<dbReference type="InterPro" id="IPR036259">
    <property type="entry name" value="MFS_trans_sf"/>
</dbReference>
<dbReference type="GO" id="GO:0022857">
    <property type="term" value="F:transmembrane transporter activity"/>
    <property type="evidence" value="ECO:0007669"/>
    <property type="project" value="InterPro"/>
</dbReference>
<feature type="transmembrane region" description="Helical" evidence="4">
    <location>
        <begin position="326"/>
        <end position="347"/>
    </location>
</feature>
<proteinExistence type="predicted"/>
<feature type="domain" description="Major facilitator superfamily (MFS) profile" evidence="5">
    <location>
        <begin position="23"/>
        <end position="413"/>
    </location>
</feature>
<evidence type="ECO:0000313" key="6">
    <source>
        <dbReference type="EMBL" id="MBC2650421.1"/>
    </source>
</evidence>
<dbReference type="CDD" id="cd17355">
    <property type="entry name" value="MFS_YcxA_like"/>
    <property type="match status" value="1"/>
</dbReference>
<gene>
    <name evidence="6" type="ORF">H7F49_01725</name>
</gene>
<comment type="caution">
    <text evidence="6">The sequence shown here is derived from an EMBL/GenBank/DDBJ whole genome shotgun (WGS) entry which is preliminary data.</text>
</comment>
<evidence type="ECO:0000313" key="7">
    <source>
        <dbReference type="Proteomes" id="UP000520156"/>
    </source>
</evidence>
<feature type="transmembrane region" description="Helical" evidence="4">
    <location>
        <begin position="359"/>
        <end position="378"/>
    </location>
</feature>
<dbReference type="RefSeq" id="WP_185681819.1">
    <property type="nucleotide sequence ID" value="NZ_JACLAU010000001.1"/>
</dbReference>
<dbReference type="EMBL" id="JACLAU010000001">
    <property type="protein sequence ID" value="MBC2650421.1"/>
    <property type="molecule type" value="Genomic_DNA"/>
</dbReference>
<keyword evidence="3 4" id="KW-0472">Membrane</keyword>
<dbReference type="PANTHER" id="PTHR11360">
    <property type="entry name" value="MONOCARBOXYLATE TRANSPORTER"/>
    <property type="match status" value="1"/>
</dbReference>
<dbReference type="PANTHER" id="PTHR11360:SF284">
    <property type="entry name" value="EG:103B4.3 PROTEIN-RELATED"/>
    <property type="match status" value="1"/>
</dbReference>
<name>A0A7X1KAP5_9SPHN</name>
<reference evidence="6 7" key="1">
    <citation type="submission" date="2020-08" db="EMBL/GenBank/DDBJ databases">
        <title>The genome sequence of Novosphingobium flavum 4Y4.</title>
        <authorList>
            <person name="Liu Y."/>
        </authorList>
    </citation>
    <scope>NUCLEOTIDE SEQUENCE [LARGE SCALE GENOMIC DNA]</scope>
    <source>
        <strain evidence="6 7">4Y4</strain>
    </source>
</reference>
<feature type="transmembrane region" description="Helical" evidence="4">
    <location>
        <begin position="88"/>
        <end position="108"/>
    </location>
</feature>
<organism evidence="6 7">
    <name type="scientific">Novosphingobium aerophilum</name>
    <dbReference type="NCBI Taxonomy" id="2839843"/>
    <lineage>
        <taxon>Bacteria</taxon>
        <taxon>Pseudomonadati</taxon>
        <taxon>Pseudomonadota</taxon>
        <taxon>Alphaproteobacteria</taxon>
        <taxon>Sphingomonadales</taxon>
        <taxon>Sphingomonadaceae</taxon>
        <taxon>Novosphingobium</taxon>
    </lineage>
</organism>
<dbReference type="Pfam" id="PF07690">
    <property type="entry name" value="MFS_1"/>
    <property type="match status" value="1"/>
</dbReference>
<dbReference type="SUPFAM" id="SSF103473">
    <property type="entry name" value="MFS general substrate transporter"/>
    <property type="match status" value="1"/>
</dbReference>
<feature type="transmembrane region" description="Helical" evidence="4">
    <location>
        <begin position="59"/>
        <end position="81"/>
    </location>
</feature>
<protein>
    <submittedName>
        <fullName evidence="6">MFS transporter</fullName>
    </submittedName>
</protein>
<feature type="transmembrane region" description="Helical" evidence="4">
    <location>
        <begin position="146"/>
        <end position="167"/>
    </location>
</feature>
<dbReference type="AlphaFoldDB" id="A0A7X1KAP5"/>
<evidence type="ECO:0000259" key="5">
    <source>
        <dbReference type="PROSITE" id="PS50850"/>
    </source>
</evidence>
<keyword evidence="2 4" id="KW-1133">Transmembrane helix</keyword>
<dbReference type="InterPro" id="IPR050327">
    <property type="entry name" value="Proton-linked_MCT"/>
</dbReference>
<feature type="transmembrane region" description="Helical" evidence="4">
    <location>
        <begin position="390"/>
        <end position="409"/>
    </location>
</feature>
<dbReference type="Gene3D" id="1.20.1250.20">
    <property type="entry name" value="MFS general substrate transporter like domains"/>
    <property type="match status" value="2"/>
</dbReference>
<evidence type="ECO:0000256" key="1">
    <source>
        <dbReference type="ARBA" id="ARBA00022692"/>
    </source>
</evidence>